<protein>
    <submittedName>
        <fullName evidence="1">Uncharacterized protein</fullName>
    </submittedName>
</protein>
<dbReference type="RefSeq" id="WP_283754852.1">
    <property type="nucleotide sequence ID" value="NZ_JAQOSP010000105.1"/>
</dbReference>
<proteinExistence type="predicted"/>
<evidence type="ECO:0000313" key="1">
    <source>
        <dbReference type="EMBL" id="MDJ1171099.1"/>
    </source>
</evidence>
<accession>A0ABT7AW06</accession>
<sequence>MTTVRVELLDVYCADTEDVTGADDFYLVGALVGGGATKGILTRPVKINDNQQKSFYPEDSLLFEGVLYPGESIQGGLKAYDEDAGKDWSRHGETVQEITGYVSDALSLFGSTGAIAGKILSVATTGVGILATMDKDDLLGSAELEIPAIGPSYEILEWKMLETGTIGYSTWDYTVRLQISRRH</sequence>
<reference evidence="1 2" key="1">
    <citation type="submission" date="2023-01" db="EMBL/GenBank/DDBJ databases">
        <title>Novel diversity within Roseofilum (Cyanobacteria; Desertifilaceae) from marine benthic mats with descriptions of four novel species.</title>
        <authorList>
            <person name="Wang Y."/>
            <person name="Berthold D.E."/>
            <person name="Hu J."/>
            <person name="Lefler F.W."/>
            <person name="Laughinghouse H.D. IV."/>
        </authorList>
    </citation>
    <scope>NUCLEOTIDE SEQUENCE [LARGE SCALE GENOMIC DNA]</scope>
    <source>
        <strain evidence="1 2">BLCC-M154</strain>
    </source>
</reference>
<keyword evidence="2" id="KW-1185">Reference proteome</keyword>
<evidence type="ECO:0000313" key="2">
    <source>
        <dbReference type="Proteomes" id="UP001235303"/>
    </source>
</evidence>
<comment type="caution">
    <text evidence="1">The sequence shown here is derived from an EMBL/GenBank/DDBJ whole genome shotgun (WGS) entry which is preliminary data.</text>
</comment>
<name>A0ABT7AW06_9CYAN</name>
<dbReference type="Proteomes" id="UP001235303">
    <property type="component" value="Unassembled WGS sequence"/>
</dbReference>
<dbReference type="EMBL" id="JAQOSP010000105">
    <property type="protein sequence ID" value="MDJ1171099.1"/>
    <property type="molecule type" value="Genomic_DNA"/>
</dbReference>
<gene>
    <name evidence="1" type="ORF">PMG71_16845</name>
</gene>
<organism evidence="1 2">
    <name type="scientific">Roseofilum acuticapitatum BLCC-M154</name>
    <dbReference type="NCBI Taxonomy" id="3022444"/>
    <lineage>
        <taxon>Bacteria</taxon>
        <taxon>Bacillati</taxon>
        <taxon>Cyanobacteriota</taxon>
        <taxon>Cyanophyceae</taxon>
        <taxon>Desertifilales</taxon>
        <taxon>Desertifilaceae</taxon>
        <taxon>Roseofilum</taxon>
        <taxon>Roseofilum acuticapitatum</taxon>
    </lineage>
</organism>